<proteinExistence type="predicted"/>
<sequence length="121" mass="12337">MIYEVKKLDAASLAKTVAAILGALMMVFGVLWIIMAIVAGVIRSAYGATPYPGTGLGYSVGSGLIILIFGSIAGAVIGLVLGTVIASVYNMAVNHTGGLRLELGAPQGSPTTSKNSKKKLK</sequence>
<evidence type="ECO:0000313" key="3">
    <source>
        <dbReference type="EMBL" id="PIY96923.1"/>
    </source>
</evidence>
<protein>
    <recommendedName>
        <fullName evidence="5">DUF3566 domain-containing protein</fullName>
    </recommendedName>
</protein>
<evidence type="ECO:0000313" key="4">
    <source>
        <dbReference type="Proteomes" id="UP000230779"/>
    </source>
</evidence>
<feature type="transmembrane region" description="Helical" evidence="2">
    <location>
        <begin position="12"/>
        <end position="42"/>
    </location>
</feature>
<feature type="transmembrane region" description="Helical" evidence="2">
    <location>
        <begin position="62"/>
        <end position="89"/>
    </location>
</feature>
<name>A0A2M7RJH9_9BACT</name>
<dbReference type="AlphaFoldDB" id="A0A2M7RJH9"/>
<keyword evidence="2" id="KW-0812">Transmembrane</keyword>
<evidence type="ECO:0000256" key="2">
    <source>
        <dbReference type="SAM" id="Phobius"/>
    </source>
</evidence>
<gene>
    <name evidence="3" type="ORF">COY66_02005</name>
</gene>
<accession>A0A2M7RJH9</accession>
<keyword evidence="2" id="KW-0472">Membrane</keyword>
<keyword evidence="2" id="KW-1133">Transmembrane helix</keyword>
<dbReference type="Proteomes" id="UP000230779">
    <property type="component" value="Unassembled WGS sequence"/>
</dbReference>
<organism evidence="3 4">
    <name type="scientific">Candidatus Kerfeldbacteria bacterium CG_4_10_14_0_8_um_filter_42_10</name>
    <dbReference type="NCBI Taxonomy" id="2014248"/>
    <lineage>
        <taxon>Bacteria</taxon>
        <taxon>Candidatus Kerfeldiibacteriota</taxon>
    </lineage>
</organism>
<evidence type="ECO:0000256" key="1">
    <source>
        <dbReference type="SAM" id="MobiDB-lite"/>
    </source>
</evidence>
<comment type="caution">
    <text evidence="3">The sequence shown here is derived from an EMBL/GenBank/DDBJ whole genome shotgun (WGS) entry which is preliminary data.</text>
</comment>
<reference evidence="3 4" key="1">
    <citation type="submission" date="2017-09" db="EMBL/GenBank/DDBJ databases">
        <title>Depth-based differentiation of microbial function through sediment-hosted aquifers and enrichment of novel symbionts in the deep terrestrial subsurface.</title>
        <authorList>
            <person name="Probst A.J."/>
            <person name="Ladd B."/>
            <person name="Jarett J.K."/>
            <person name="Geller-Mcgrath D.E."/>
            <person name="Sieber C.M."/>
            <person name="Emerson J.B."/>
            <person name="Anantharaman K."/>
            <person name="Thomas B.C."/>
            <person name="Malmstrom R."/>
            <person name="Stieglmeier M."/>
            <person name="Klingl A."/>
            <person name="Woyke T."/>
            <person name="Ryan C.M."/>
            <person name="Banfield J.F."/>
        </authorList>
    </citation>
    <scope>NUCLEOTIDE SEQUENCE [LARGE SCALE GENOMIC DNA]</scope>
    <source>
        <strain evidence="3">CG_4_10_14_0_8_um_filter_42_10</strain>
    </source>
</reference>
<dbReference type="EMBL" id="PFMD01000024">
    <property type="protein sequence ID" value="PIY96923.1"/>
    <property type="molecule type" value="Genomic_DNA"/>
</dbReference>
<feature type="region of interest" description="Disordered" evidence="1">
    <location>
        <begin position="102"/>
        <end position="121"/>
    </location>
</feature>
<evidence type="ECO:0008006" key="5">
    <source>
        <dbReference type="Google" id="ProtNLM"/>
    </source>
</evidence>